<accession>U6KTN5</accession>
<gene>
    <name evidence="2" type="ORF">ETH_00014805</name>
</gene>
<feature type="compositionally biased region" description="Basic and acidic residues" evidence="1">
    <location>
        <begin position="272"/>
        <end position="288"/>
    </location>
</feature>
<feature type="compositionally biased region" description="Polar residues" evidence="1">
    <location>
        <begin position="104"/>
        <end position="118"/>
    </location>
</feature>
<feature type="region of interest" description="Disordered" evidence="1">
    <location>
        <begin position="351"/>
        <end position="387"/>
    </location>
</feature>
<proteinExistence type="predicted"/>
<dbReference type="AlphaFoldDB" id="U6KTN5"/>
<keyword evidence="3" id="KW-1185">Reference proteome</keyword>
<evidence type="ECO:0000313" key="2">
    <source>
        <dbReference type="EMBL" id="CDJ41331.1"/>
    </source>
</evidence>
<sequence length="387" mass="42797">MRGGAPSAALRRELASIDMMKRNTVALDSDTLPSASDGLLTMSSSGKIHKSSDMRDVSRDRENSKLPRSQHVKWPKEHTQESLSFQQAGRFPRISVGEKRDFSGENTGLPSQRFSSRPTRVGKASKRSAGAGIAKTETLNFFRDKMSLADDGSSPTERTFGQNETDEIARTAKSRTCLERQTGSGRFMASHGPLSPYDCASRVTDKTKAEMFLAMLQQRNQELLRENGYLKEALLASVTNGELLFLLENSDTDDATDERESRSLAVSSWVPGKDKTLSSEGSPREGHLQTRRTKSINLPCVRKFFEAVSCCIGPSCRDPPLLPRDGLVALADDFGMDTFHEPPQTIEKLHRSTEDENDGTSIKVDFFPFGHPEDDEAAQTDVNQSEI</sequence>
<protein>
    <submittedName>
        <fullName evidence="2">Uncharacterized protein</fullName>
    </submittedName>
</protein>
<feature type="region of interest" description="Disordered" evidence="1">
    <location>
        <begin position="27"/>
        <end position="83"/>
    </location>
</feature>
<dbReference type="OrthoDB" id="348269at2759"/>
<organism evidence="2 3">
    <name type="scientific">Eimeria tenella</name>
    <name type="common">Coccidian parasite</name>
    <dbReference type="NCBI Taxonomy" id="5802"/>
    <lineage>
        <taxon>Eukaryota</taxon>
        <taxon>Sar</taxon>
        <taxon>Alveolata</taxon>
        <taxon>Apicomplexa</taxon>
        <taxon>Conoidasida</taxon>
        <taxon>Coccidia</taxon>
        <taxon>Eucoccidiorida</taxon>
        <taxon>Eimeriorina</taxon>
        <taxon>Eimeriidae</taxon>
        <taxon>Eimeria</taxon>
    </lineage>
</organism>
<dbReference type="VEuPathDB" id="ToxoDB:ETH_00014805"/>
<reference evidence="2" key="2">
    <citation type="submission" date="2013-10" db="EMBL/GenBank/DDBJ databases">
        <authorList>
            <person name="Aslett M."/>
        </authorList>
    </citation>
    <scope>NUCLEOTIDE SEQUENCE [LARGE SCALE GENOMIC DNA]</scope>
    <source>
        <strain evidence="2">Houghton</strain>
    </source>
</reference>
<reference evidence="2" key="1">
    <citation type="submission" date="2013-10" db="EMBL/GenBank/DDBJ databases">
        <title>Genomic analysis of the causative agents of coccidiosis in chickens.</title>
        <authorList>
            <person name="Reid A.J."/>
            <person name="Blake D."/>
            <person name="Billington K."/>
            <person name="Browne H."/>
            <person name="Dunn M."/>
            <person name="Hung S."/>
            <person name="Kawahara F."/>
            <person name="Miranda-Saavedra D."/>
            <person name="Mourier T."/>
            <person name="Nagra H."/>
            <person name="Otto T.D."/>
            <person name="Rawlings N."/>
            <person name="Sanchez A."/>
            <person name="Sanders M."/>
            <person name="Subramaniam C."/>
            <person name="Tay Y."/>
            <person name="Dear P."/>
            <person name="Doerig C."/>
            <person name="Gruber A."/>
            <person name="Parkinson J."/>
            <person name="Shirley M."/>
            <person name="Wan K.L."/>
            <person name="Berriman M."/>
            <person name="Tomley F."/>
            <person name="Pain A."/>
        </authorList>
    </citation>
    <scope>NUCLEOTIDE SEQUENCE [LARGE SCALE GENOMIC DNA]</scope>
    <source>
        <strain evidence="2">Houghton</strain>
    </source>
</reference>
<feature type="region of interest" description="Disordered" evidence="1">
    <location>
        <begin position="99"/>
        <end position="132"/>
    </location>
</feature>
<evidence type="ECO:0000313" key="3">
    <source>
        <dbReference type="Proteomes" id="UP000030747"/>
    </source>
</evidence>
<dbReference type="RefSeq" id="XP_013232081.1">
    <property type="nucleotide sequence ID" value="XM_013376627.1"/>
</dbReference>
<dbReference type="EMBL" id="HG675595">
    <property type="protein sequence ID" value="CDJ41331.1"/>
    <property type="molecule type" value="Genomic_DNA"/>
</dbReference>
<dbReference type="GeneID" id="25252115"/>
<dbReference type="VEuPathDB" id="ToxoDB:ETH2_0714100"/>
<dbReference type="Proteomes" id="UP000030747">
    <property type="component" value="Unassembled WGS sequence"/>
</dbReference>
<name>U6KTN5_EIMTE</name>
<feature type="compositionally biased region" description="Basic and acidic residues" evidence="1">
    <location>
        <begin position="50"/>
        <end position="65"/>
    </location>
</feature>
<feature type="region of interest" description="Disordered" evidence="1">
    <location>
        <begin position="252"/>
        <end position="290"/>
    </location>
</feature>
<evidence type="ECO:0000256" key="1">
    <source>
        <dbReference type="SAM" id="MobiDB-lite"/>
    </source>
</evidence>